<sequence length="82" mass="9158">RTLNRIVFGKPLAAQGSVQEEIAKSRIEQCRLLVLKAAHTMDVFGYKAAESAIAILKAAATKYGFGSNRQIHTSSRRSRRRR</sequence>
<dbReference type="GO" id="GO:0005737">
    <property type="term" value="C:cytoplasm"/>
    <property type="evidence" value="ECO:0007669"/>
    <property type="project" value="TreeGrafter"/>
</dbReference>
<dbReference type="InterPro" id="IPR036250">
    <property type="entry name" value="AcylCo_DH-like_C"/>
</dbReference>
<dbReference type="Pfam" id="PF00441">
    <property type="entry name" value="Acyl-CoA_dh_1"/>
    <property type="match status" value="1"/>
</dbReference>
<gene>
    <name evidence="4" type="primary">ORF220696</name>
</gene>
<dbReference type="AlphaFoldDB" id="A0A0B7C1W2"/>
<dbReference type="GO" id="GO:0003995">
    <property type="term" value="F:acyl-CoA dehydrogenase activity"/>
    <property type="evidence" value="ECO:0007669"/>
    <property type="project" value="TreeGrafter"/>
</dbReference>
<keyword evidence="2" id="KW-0560">Oxidoreductase</keyword>
<dbReference type="PANTHER" id="PTHR48083:SF13">
    <property type="entry name" value="ACYL-COA DEHYDROGENASE FAMILY MEMBER 11"/>
    <property type="match status" value="1"/>
</dbReference>
<feature type="domain" description="Acyl-CoA dehydrogenase/oxidase C-terminal" evidence="3">
    <location>
        <begin position="4"/>
        <end position="62"/>
    </location>
</feature>
<feature type="non-terminal residue" evidence="4">
    <location>
        <position position="1"/>
    </location>
</feature>
<proteinExistence type="predicted"/>
<dbReference type="GO" id="GO:0033539">
    <property type="term" value="P:fatty acid beta-oxidation using acyl-CoA dehydrogenase"/>
    <property type="evidence" value="ECO:0007669"/>
    <property type="project" value="TreeGrafter"/>
</dbReference>
<dbReference type="EMBL" id="HACG01052337">
    <property type="protein sequence ID" value="CEK99208.1"/>
    <property type="molecule type" value="Transcribed_RNA"/>
</dbReference>
<organism evidence="4">
    <name type="scientific">Arion vulgaris</name>
    <dbReference type="NCBI Taxonomy" id="1028688"/>
    <lineage>
        <taxon>Eukaryota</taxon>
        <taxon>Metazoa</taxon>
        <taxon>Spiralia</taxon>
        <taxon>Lophotrochozoa</taxon>
        <taxon>Mollusca</taxon>
        <taxon>Gastropoda</taxon>
        <taxon>Heterobranchia</taxon>
        <taxon>Euthyneura</taxon>
        <taxon>Panpulmonata</taxon>
        <taxon>Eupulmonata</taxon>
        <taxon>Stylommatophora</taxon>
        <taxon>Helicina</taxon>
        <taxon>Arionoidea</taxon>
        <taxon>Arionidae</taxon>
        <taxon>Arion</taxon>
    </lineage>
</organism>
<dbReference type="SUPFAM" id="SSF47203">
    <property type="entry name" value="Acyl-CoA dehydrogenase C-terminal domain-like"/>
    <property type="match status" value="1"/>
</dbReference>
<evidence type="ECO:0000313" key="4">
    <source>
        <dbReference type="EMBL" id="CEK99208.1"/>
    </source>
</evidence>
<dbReference type="InterPro" id="IPR050741">
    <property type="entry name" value="Acyl-CoA_dehydrogenase"/>
</dbReference>
<protein>
    <recommendedName>
        <fullName evidence="3">Acyl-CoA dehydrogenase/oxidase C-terminal domain-containing protein</fullName>
    </recommendedName>
</protein>
<dbReference type="Gene3D" id="1.20.140.10">
    <property type="entry name" value="Butyryl-CoA Dehydrogenase, subunit A, domain 3"/>
    <property type="match status" value="1"/>
</dbReference>
<dbReference type="PANTHER" id="PTHR48083">
    <property type="entry name" value="MEDIUM-CHAIN SPECIFIC ACYL-COA DEHYDROGENASE, MITOCHONDRIAL-RELATED"/>
    <property type="match status" value="1"/>
</dbReference>
<keyword evidence="1" id="KW-0285">Flavoprotein</keyword>
<evidence type="ECO:0000259" key="3">
    <source>
        <dbReference type="Pfam" id="PF00441"/>
    </source>
</evidence>
<evidence type="ECO:0000256" key="1">
    <source>
        <dbReference type="ARBA" id="ARBA00022630"/>
    </source>
</evidence>
<dbReference type="InterPro" id="IPR009075">
    <property type="entry name" value="AcylCo_DH/oxidase_C"/>
</dbReference>
<name>A0A0B7C1W2_9EUPU</name>
<evidence type="ECO:0000256" key="2">
    <source>
        <dbReference type="ARBA" id="ARBA00023002"/>
    </source>
</evidence>
<accession>A0A0B7C1W2</accession>
<reference evidence="4" key="1">
    <citation type="submission" date="2014-12" db="EMBL/GenBank/DDBJ databases">
        <title>Insight into the proteome of Arion vulgaris.</title>
        <authorList>
            <person name="Aradska J."/>
            <person name="Bulat T."/>
            <person name="Smidak R."/>
            <person name="Sarate P."/>
            <person name="Gangsoo J."/>
            <person name="Sialana F."/>
            <person name="Bilban M."/>
            <person name="Lubec G."/>
        </authorList>
    </citation>
    <scope>NUCLEOTIDE SEQUENCE</scope>
    <source>
        <tissue evidence="4">Skin</tissue>
    </source>
</reference>